<sequence length="139" mass="16273">MYYIDDTTLSIDKFSNSELTVHVNGYKSGNMVTVATKIHEPIIEQWFDVNDRNNIKYIISDTDEYQHPVYIVLDNTNQLTFIDNEDDEDLPCKCDIELSGINIKYKFSCNSILTTPISDIPGLYERLKKNEYRTTYWPK</sequence>
<evidence type="ECO:0000313" key="1">
    <source>
        <dbReference type="EMBL" id="QHU00823.1"/>
    </source>
</evidence>
<protein>
    <submittedName>
        <fullName evidence="1">Uncharacterized protein</fullName>
    </submittedName>
</protein>
<accession>A0A6C0J695</accession>
<name>A0A6C0J695_9ZZZZ</name>
<organism evidence="1">
    <name type="scientific">viral metagenome</name>
    <dbReference type="NCBI Taxonomy" id="1070528"/>
    <lineage>
        <taxon>unclassified sequences</taxon>
        <taxon>metagenomes</taxon>
        <taxon>organismal metagenomes</taxon>
    </lineage>
</organism>
<dbReference type="AlphaFoldDB" id="A0A6C0J695"/>
<proteinExistence type="predicted"/>
<reference evidence="1" key="1">
    <citation type="journal article" date="2020" name="Nature">
        <title>Giant virus diversity and host interactions through global metagenomics.</title>
        <authorList>
            <person name="Schulz F."/>
            <person name="Roux S."/>
            <person name="Paez-Espino D."/>
            <person name="Jungbluth S."/>
            <person name="Walsh D.A."/>
            <person name="Denef V.J."/>
            <person name="McMahon K.D."/>
            <person name="Konstantinidis K.T."/>
            <person name="Eloe-Fadrosh E.A."/>
            <person name="Kyrpides N.C."/>
            <person name="Woyke T."/>
        </authorList>
    </citation>
    <scope>NUCLEOTIDE SEQUENCE</scope>
    <source>
        <strain evidence="1">GVMAG-M-3300025860-20</strain>
    </source>
</reference>
<dbReference type="EMBL" id="MN740329">
    <property type="protein sequence ID" value="QHU00823.1"/>
    <property type="molecule type" value="Genomic_DNA"/>
</dbReference>